<dbReference type="SUPFAM" id="SSF74653">
    <property type="entry name" value="TolA/TonB C-terminal domain"/>
    <property type="match status" value="1"/>
</dbReference>
<feature type="chain" id="PRO_5007600055" evidence="2">
    <location>
        <begin position="20"/>
        <end position="280"/>
    </location>
</feature>
<keyword evidence="2" id="KW-0732">Signal</keyword>
<feature type="compositionally biased region" description="Basic and acidic residues" evidence="1">
    <location>
        <begin position="119"/>
        <end position="128"/>
    </location>
</feature>
<name>A0A154QL78_9GAMM</name>
<evidence type="ECO:0000313" key="4">
    <source>
        <dbReference type="Proteomes" id="UP000076131"/>
    </source>
</evidence>
<protein>
    <submittedName>
        <fullName evidence="3">Energy transducer TonB</fullName>
    </submittedName>
</protein>
<reference evidence="3 4" key="1">
    <citation type="journal article" date="2016" name="MBio">
        <title>Lateral Gene Transfer in a Heavy Metal-Contaminated-Groundwater Microbial Community.</title>
        <authorList>
            <person name="Hemme C.L."/>
            <person name="Green S.J."/>
            <person name="Rishishwar L."/>
            <person name="Prakash O."/>
            <person name="Pettenato A."/>
            <person name="Chakraborty R."/>
            <person name="Deutschbauer A.M."/>
            <person name="Van Nostrand J.D."/>
            <person name="Wu L."/>
            <person name="He Z."/>
            <person name="Jordan I.K."/>
            <person name="Hazen T.C."/>
            <person name="Arkin A.P."/>
            <person name="Kostka J.E."/>
            <person name="Zhou J."/>
        </authorList>
    </citation>
    <scope>NUCLEOTIDE SEQUENCE [LARGE SCALE GENOMIC DNA]</scope>
    <source>
        <strain evidence="3 4">FW104-T7</strain>
    </source>
</reference>
<dbReference type="RefSeq" id="WP_008435187.1">
    <property type="nucleotide sequence ID" value="NZ_LVJS01000016.1"/>
</dbReference>
<accession>A0A154QL78</accession>
<feature type="signal peptide" evidence="2">
    <location>
        <begin position="1"/>
        <end position="19"/>
    </location>
</feature>
<dbReference type="Gene3D" id="3.30.1150.10">
    <property type="match status" value="1"/>
</dbReference>
<dbReference type="EMBL" id="LVJS01000016">
    <property type="protein sequence ID" value="KZC24901.1"/>
    <property type="molecule type" value="Genomic_DNA"/>
</dbReference>
<comment type="caution">
    <text evidence="3">The sequence shown here is derived from an EMBL/GenBank/DDBJ whole genome shotgun (WGS) entry which is preliminary data.</text>
</comment>
<dbReference type="STRING" id="416169.RHOFW104T7_06060"/>
<gene>
    <name evidence="3" type="ORF">RHOFW104T7_06060</name>
</gene>
<sequence>MKKALLGALLAMATMVAQASSTTDVESSAVVSGTIVLAKDGTVQTAVIDDGAKYGQPIADLVRKAALQWRFQPVLRDGEPVLAKSSMHVRVVLRKMPDGNYDARIKGATFGDSNTDSTDTLRDTEGRKKIPPQYPQAAVRGRVQGTVYLALRVDRSGRVVEAVAEQVNLSNTGPDRVVRQYREILAEAALKAARQWSFAIPTTGPLARQDSWTAHVPVNYNLNALGAPKPDRTWVSYIPGPYTPAPWVDKPDMNAADALADDAVRTDGAGPTLLSPLNHG</sequence>
<proteinExistence type="predicted"/>
<organism evidence="3 4">
    <name type="scientific">Rhodanobacter thiooxydans</name>
    <dbReference type="NCBI Taxonomy" id="416169"/>
    <lineage>
        <taxon>Bacteria</taxon>
        <taxon>Pseudomonadati</taxon>
        <taxon>Pseudomonadota</taxon>
        <taxon>Gammaproteobacteria</taxon>
        <taxon>Lysobacterales</taxon>
        <taxon>Rhodanobacteraceae</taxon>
        <taxon>Rhodanobacter</taxon>
    </lineage>
</organism>
<keyword evidence="4" id="KW-1185">Reference proteome</keyword>
<feature type="region of interest" description="Disordered" evidence="1">
    <location>
        <begin position="107"/>
        <end position="130"/>
    </location>
</feature>
<evidence type="ECO:0000256" key="2">
    <source>
        <dbReference type="SAM" id="SignalP"/>
    </source>
</evidence>
<dbReference type="Proteomes" id="UP000076131">
    <property type="component" value="Unassembled WGS sequence"/>
</dbReference>
<dbReference type="AlphaFoldDB" id="A0A154QL78"/>
<evidence type="ECO:0000256" key="1">
    <source>
        <dbReference type="SAM" id="MobiDB-lite"/>
    </source>
</evidence>
<evidence type="ECO:0000313" key="3">
    <source>
        <dbReference type="EMBL" id="KZC24901.1"/>
    </source>
</evidence>
<dbReference type="eggNOG" id="COG0810">
    <property type="taxonomic scope" value="Bacteria"/>
</dbReference>